<dbReference type="InterPro" id="IPR011990">
    <property type="entry name" value="TPR-like_helical_dom_sf"/>
</dbReference>
<evidence type="ECO:0000256" key="3">
    <source>
        <dbReference type="PROSITE-ProRule" id="PRU00339"/>
    </source>
</evidence>
<dbReference type="InterPro" id="IPR050498">
    <property type="entry name" value="Ycf3"/>
</dbReference>
<proteinExistence type="predicted"/>
<dbReference type="Pfam" id="PF13181">
    <property type="entry name" value="TPR_8"/>
    <property type="match status" value="1"/>
</dbReference>
<accession>A0A5M6CKF4</accession>
<dbReference type="Pfam" id="PF14559">
    <property type="entry name" value="TPR_19"/>
    <property type="match status" value="1"/>
</dbReference>
<feature type="signal peptide" evidence="4">
    <location>
        <begin position="1"/>
        <end position="20"/>
    </location>
</feature>
<dbReference type="RefSeq" id="WP_150032589.1">
    <property type="nucleotide sequence ID" value="NZ_VWSH01000002.1"/>
</dbReference>
<keyword evidence="6" id="KW-1185">Reference proteome</keyword>
<dbReference type="EMBL" id="VWSH01000002">
    <property type="protein sequence ID" value="KAA5534910.1"/>
    <property type="molecule type" value="Genomic_DNA"/>
</dbReference>
<dbReference type="PANTHER" id="PTHR44858">
    <property type="entry name" value="TETRATRICOPEPTIDE REPEAT PROTEIN 6"/>
    <property type="match status" value="1"/>
</dbReference>
<organism evidence="5 6">
    <name type="scientific">Taibaiella lutea</name>
    <dbReference type="NCBI Taxonomy" id="2608001"/>
    <lineage>
        <taxon>Bacteria</taxon>
        <taxon>Pseudomonadati</taxon>
        <taxon>Bacteroidota</taxon>
        <taxon>Chitinophagia</taxon>
        <taxon>Chitinophagales</taxon>
        <taxon>Chitinophagaceae</taxon>
        <taxon>Taibaiella</taxon>
    </lineage>
</organism>
<dbReference type="Proteomes" id="UP000323632">
    <property type="component" value="Unassembled WGS sequence"/>
</dbReference>
<name>A0A5M6CKF4_9BACT</name>
<protein>
    <submittedName>
        <fullName evidence="5">Tetratricopeptide repeat protein</fullName>
    </submittedName>
</protein>
<evidence type="ECO:0000256" key="2">
    <source>
        <dbReference type="ARBA" id="ARBA00022803"/>
    </source>
</evidence>
<evidence type="ECO:0000256" key="1">
    <source>
        <dbReference type="ARBA" id="ARBA00022737"/>
    </source>
</evidence>
<feature type="chain" id="PRO_5024430279" evidence="4">
    <location>
        <begin position="21"/>
        <end position="386"/>
    </location>
</feature>
<keyword evidence="2 3" id="KW-0802">TPR repeat</keyword>
<evidence type="ECO:0000256" key="4">
    <source>
        <dbReference type="SAM" id="SignalP"/>
    </source>
</evidence>
<evidence type="ECO:0000313" key="5">
    <source>
        <dbReference type="EMBL" id="KAA5534910.1"/>
    </source>
</evidence>
<dbReference type="Gene3D" id="1.25.40.10">
    <property type="entry name" value="Tetratricopeptide repeat domain"/>
    <property type="match status" value="1"/>
</dbReference>
<feature type="repeat" description="TPR" evidence="3">
    <location>
        <begin position="266"/>
        <end position="299"/>
    </location>
</feature>
<evidence type="ECO:0000313" key="6">
    <source>
        <dbReference type="Proteomes" id="UP000323632"/>
    </source>
</evidence>
<gene>
    <name evidence="5" type="ORF">F0919_09930</name>
</gene>
<reference evidence="5 6" key="1">
    <citation type="submission" date="2019-09" db="EMBL/GenBank/DDBJ databases">
        <title>Genome sequence and assembly of Taibaiella sp.</title>
        <authorList>
            <person name="Chhetri G."/>
        </authorList>
    </citation>
    <scope>NUCLEOTIDE SEQUENCE [LARGE SCALE GENOMIC DNA]</scope>
    <source>
        <strain evidence="5 6">KVB11</strain>
    </source>
</reference>
<dbReference type="InterPro" id="IPR019734">
    <property type="entry name" value="TPR_rpt"/>
</dbReference>
<sequence>MNKTRILTSSLLLTTFLATAQQRTIQVLSATIKDKKIENAEVLLQKNGSQTVVGRTDLNGNVHINASFNDDNNATVIIKKAGYSTLVAKCPCDNLTYAISPTMQNLDGMRIVLSWGASPSDLDAHLAYGSNHIYWDHKEGSNANLDVDDINSYGPETITIEQKNNGQEYIFSIHDYSDRKNPNTMNLSNSQAKVFVYIGSSLVRTYYVPRNMQGNLWTVFKLNANGEMEDINTMNRINLDASEVNNIMLHPHDAITATMNYDISNAESLNAEGENAYHRKDYQTAISYYNQAIQEDPNYGQAYGNLGLAYKKAGKNAEAIWANRKAITLARGSNANVVRAGSYYNIGRIYEDKSQFANALRMYQLAKINNANVVYDKAIQRMNAKM</sequence>
<dbReference type="AlphaFoldDB" id="A0A5M6CKF4"/>
<dbReference type="SMART" id="SM00028">
    <property type="entry name" value="TPR"/>
    <property type="match status" value="3"/>
</dbReference>
<dbReference type="PANTHER" id="PTHR44858:SF1">
    <property type="entry name" value="UDP-N-ACETYLGLUCOSAMINE--PEPTIDE N-ACETYLGLUCOSAMINYLTRANSFERASE SPINDLY-RELATED"/>
    <property type="match status" value="1"/>
</dbReference>
<dbReference type="PROSITE" id="PS50005">
    <property type="entry name" value="TPR"/>
    <property type="match status" value="1"/>
</dbReference>
<dbReference type="SUPFAM" id="SSF48452">
    <property type="entry name" value="TPR-like"/>
    <property type="match status" value="1"/>
</dbReference>
<comment type="caution">
    <text evidence="5">The sequence shown here is derived from an EMBL/GenBank/DDBJ whole genome shotgun (WGS) entry which is preliminary data.</text>
</comment>
<keyword evidence="1" id="KW-0677">Repeat</keyword>
<keyword evidence="4" id="KW-0732">Signal</keyword>